<sequence length="201" mass="23359">MKKKILLLDLCGSLVKENTTFAFLERFDYVRRKSLIFISLYLIYKFTKFDLLRRWAIAKLKGVPKTILRKQAKIFVKECHYNDAVLNLIEKEDFDEIYIVSATLDFIAEEFYSELNYNGFYATCLDYLDSVATGKIKVDLLNNKENIINIISDVNKSFTMISDNFGDLNMMKKCDVAIAVANNKKAVVYWVRNGIEKIIKV</sequence>
<name>A0A0A8J763_ECOLX</name>
<proteinExistence type="predicted"/>
<dbReference type="Gene3D" id="3.40.50.1000">
    <property type="entry name" value="HAD superfamily/HAD-like"/>
    <property type="match status" value="1"/>
</dbReference>
<keyword evidence="2" id="KW-0460">Magnesium</keyword>
<dbReference type="InterPro" id="IPR036412">
    <property type="entry name" value="HAD-like_sf"/>
</dbReference>
<dbReference type="Proteomes" id="UP000327073">
    <property type="component" value="Unassembled WGS sequence"/>
</dbReference>
<accession>A0A0A8J763</accession>
<evidence type="ECO:0000256" key="2">
    <source>
        <dbReference type="ARBA" id="ARBA00022842"/>
    </source>
</evidence>
<reference evidence="3" key="1">
    <citation type="journal article" date="2014" name="DNA Res.">
        <title>A complete view of the genetic diversity of the Escherichia coli O-antigen biosynthesis gene cluster.</title>
        <authorList>
            <person name="Iguchi A."/>
            <person name="Iyoda S."/>
            <person name="Kikuchi T."/>
            <person name="Ogura Y."/>
            <person name="Katsura K."/>
            <person name="Ohnishi M."/>
            <person name="Hayashi T."/>
            <person name="Thomson N.R."/>
        </authorList>
    </citation>
    <scope>NUCLEOTIDE SEQUENCE</scope>
    <source>
        <strain evidence="3">99-6301</strain>
    </source>
</reference>
<evidence type="ECO:0000313" key="6">
    <source>
        <dbReference type="Proteomes" id="UP000327073"/>
    </source>
</evidence>
<dbReference type="AlphaFoldDB" id="A0A0A8J763"/>
<evidence type="ECO:0000256" key="1">
    <source>
        <dbReference type="ARBA" id="ARBA00022723"/>
    </source>
</evidence>
<reference evidence="4" key="2">
    <citation type="journal article" date="2018" name="Genome Biol.">
        <title>SKESA: strategic k-mer extension for scrupulous assemblies.</title>
        <authorList>
            <person name="Souvorov A."/>
            <person name="Agarwala R."/>
            <person name="Lipman D.J."/>
        </authorList>
    </citation>
    <scope>NUCLEOTIDE SEQUENCE [LARGE SCALE GENOMIC DNA]</scope>
    <source>
        <strain evidence="4">BCW_4213</strain>
    </source>
</reference>
<dbReference type="EMBL" id="DABDSA010000017">
    <property type="protein sequence ID" value="HAI2142719.1"/>
    <property type="molecule type" value="Genomic_DNA"/>
</dbReference>
<dbReference type="GO" id="GO:0046872">
    <property type="term" value="F:metal ion binding"/>
    <property type="evidence" value="ECO:0007669"/>
    <property type="project" value="UniProtKB-KW"/>
</dbReference>
<reference evidence="5 6" key="3">
    <citation type="submission" date="2019-03" db="EMBL/GenBank/DDBJ databases">
        <title>Whole Genome Sequencing of Shiga-Toxin Escherichia coli Strains from Nebraska.</title>
        <authorList>
            <person name="Abdalhamid B."/>
            <person name="Mccutchen E.L."/>
            <person name="Bouska A.C."/>
            <person name="Hinrichs S.H."/>
            <person name="Iwen P.C."/>
        </authorList>
    </citation>
    <scope>NUCLEOTIDE SEQUENCE [LARGE SCALE GENOMIC DNA]</scope>
    <source>
        <strain evidence="5 6">STEC_170836</strain>
    </source>
</reference>
<dbReference type="RefSeq" id="WP_106905144.1">
    <property type="nucleotide sequence ID" value="NZ_CP027440.1"/>
</dbReference>
<evidence type="ECO:0000313" key="5">
    <source>
        <dbReference type="EMBL" id="KAB0125858.1"/>
    </source>
</evidence>
<evidence type="ECO:0000313" key="4">
    <source>
        <dbReference type="EMBL" id="HAI2142719.1"/>
    </source>
</evidence>
<dbReference type="Proteomes" id="UP000852798">
    <property type="component" value="Unassembled WGS sequence"/>
</dbReference>
<dbReference type="EMBL" id="VZEL01000004">
    <property type="protein sequence ID" value="KAB0125858.1"/>
    <property type="molecule type" value="Genomic_DNA"/>
</dbReference>
<keyword evidence="1" id="KW-0479">Metal-binding</keyword>
<dbReference type="InterPro" id="IPR023214">
    <property type="entry name" value="HAD_sf"/>
</dbReference>
<dbReference type="EMBL" id="AB812081">
    <property type="protein sequence ID" value="BAQ02046.1"/>
    <property type="molecule type" value="Genomic_DNA"/>
</dbReference>
<dbReference type="SUPFAM" id="SSF56784">
    <property type="entry name" value="HAD-like"/>
    <property type="match status" value="1"/>
</dbReference>
<evidence type="ECO:0000313" key="3">
    <source>
        <dbReference type="EMBL" id="BAQ02046.1"/>
    </source>
</evidence>
<protein>
    <submittedName>
        <fullName evidence="3">Putative phosphatase</fullName>
    </submittedName>
</protein>
<organism evidence="3">
    <name type="scientific">Escherichia coli</name>
    <dbReference type="NCBI Taxonomy" id="562"/>
    <lineage>
        <taxon>Bacteria</taxon>
        <taxon>Pseudomonadati</taxon>
        <taxon>Pseudomonadota</taxon>
        <taxon>Gammaproteobacteria</taxon>
        <taxon>Enterobacterales</taxon>
        <taxon>Enterobacteriaceae</taxon>
        <taxon>Escherichia</taxon>
    </lineage>
</organism>
<gene>
    <name evidence="5" type="ORF">F7F11_04995</name>
    <name evidence="4" type="ORF">HI055_003078</name>
</gene>
<reference evidence="4" key="4">
    <citation type="submission" date="2020-02" db="EMBL/GenBank/DDBJ databases">
        <authorList>
            <consortium name="NCBI Pathogen Detection Project"/>
        </authorList>
    </citation>
    <scope>NUCLEOTIDE SEQUENCE</scope>
    <source>
        <strain evidence="4">BCW_4213</strain>
    </source>
</reference>